<organism evidence="2 3">
    <name type="scientific">Arthrobacter halodurans</name>
    <dbReference type="NCBI Taxonomy" id="516699"/>
    <lineage>
        <taxon>Bacteria</taxon>
        <taxon>Bacillati</taxon>
        <taxon>Actinomycetota</taxon>
        <taxon>Actinomycetes</taxon>
        <taxon>Micrococcales</taxon>
        <taxon>Micrococcaceae</taxon>
        <taxon>Arthrobacter</taxon>
    </lineage>
</organism>
<proteinExistence type="predicted"/>
<dbReference type="GO" id="GO:0016787">
    <property type="term" value="F:hydrolase activity"/>
    <property type="evidence" value="ECO:0007669"/>
    <property type="project" value="UniProtKB-KW"/>
</dbReference>
<sequence length="294" mass="30755">MRERIVPASDAGRLSLHTYGAADAVGERRVLVVGGAFLTALIYRPFALALSRRLGAEWAVDVYDRRGRGGSTAQPAGYSMETEIADVAAMLRATGARNLFGHSLGAAVVLNAVQAFQGDDAGHGAFADPALVPDRLAVYDPMVNLDGNLDTAWLDGFSRAVDAGDYGRAVARLRRGAKTSPAVARVPEPVLVALAAATSGTRAGRALRAALPTGVGELTAALGEAEDAAGFARLPRNTHFMAGSRSPRYFRDTALRLHDVVAGSGYEESPRGIHASVPAAVGELIDDVAEYFQG</sequence>
<keyword evidence="2" id="KW-0378">Hydrolase</keyword>
<evidence type="ECO:0000259" key="1">
    <source>
        <dbReference type="Pfam" id="PF00561"/>
    </source>
</evidence>
<comment type="caution">
    <text evidence="2">The sequence shown here is derived from an EMBL/GenBank/DDBJ whole genome shotgun (WGS) entry which is preliminary data.</text>
</comment>
<dbReference type="RefSeq" id="WP_373973188.1">
    <property type="nucleotide sequence ID" value="NZ_JBHDLJ010000016.1"/>
</dbReference>
<dbReference type="InterPro" id="IPR029058">
    <property type="entry name" value="AB_hydrolase_fold"/>
</dbReference>
<dbReference type="Gene3D" id="3.40.50.1820">
    <property type="entry name" value="alpha/beta hydrolase"/>
    <property type="match status" value="1"/>
</dbReference>
<dbReference type="SUPFAM" id="SSF53474">
    <property type="entry name" value="alpha/beta-Hydrolases"/>
    <property type="match status" value="1"/>
</dbReference>
<keyword evidence="3" id="KW-1185">Reference proteome</keyword>
<evidence type="ECO:0000313" key="2">
    <source>
        <dbReference type="EMBL" id="MFB0836011.1"/>
    </source>
</evidence>
<gene>
    <name evidence="2" type="ORF">ACETWP_15585</name>
</gene>
<accession>A0ABV4UQR2</accession>
<dbReference type="Proteomes" id="UP001575652">
    <property type="component" value="Unassembled WGS sequence"/>
</dbReference>
<reference evidence="2 3" key="1">
    <citation type="submission" date="2024-09" db="EMBL/GenBank/DDBJ databases">
        <authorList>
            <person name="Salinas-Garcia M.A."/>
            <person name="Prieme A."/>
        </authorList>
    </citation>
    <scope>NUCLEOTIDE SEQUENCE [LARGE SCALE GENOMIC DNA]</scope>
    <source>
        <strain evidence="2 3">DSM 21081</strain>
    </source>
</reference>
<dbReference type="InterPro" id="IPR000073">
    <property type="entry name" value="AB_hydrolase_1"/>
</dbReference>
<name>A0ABV4UQR2_9MICC</name>
<dbReference type="EMBL" id="JBHDLJ010000016">
    <property type="protein sequence ID" value="MFB0836011.1"/>
    <property type="molecule type" value="Genomic_DNA"/>
</dbReference>
<feature type="domain" description="AB hydrolase-1" evidence="1">
    <location>
        <begin position="30"/>
        <end position="171"/>
    </location>
</feature>
<evidence type="ECO:0000313" key="3">
    <source>
        <dbReference type="Proteomes" id="UP001575652"/>
    </source>
</evidence>
<dbReference type="Pfam" id="PF00561">
    <property type="entry name" value="Abhydrolase_1"/>
    <property type="match status" value="1"/>
</dbReference>
<protein>
    <submittedName>
        <fullName evidence="2">Alpha/beta fold hydrolase</fullName>
    </submittedName>
</protein>